<dbReference type="RefSeq" id="WP_204660479.1">
    <property type="nucleotide sequence ID" value="NZ_CP056775.1"/>
</dbReference>
<dbReference type="EMBL" id="CP056775">
    <property type="protein sequence ID" value="QRQ99718.1"/>
    <property type="molecule type" value="Genomic_DNA"/>
</dbReference>
<protein>
    <recommendedName>
        <fullName evidence="3">Phage integrase SAM-like domain-containing protein</fullName>
    </recommendedName>
</protein>
<dbReference type="Proteomes" id="UP000612680">
    <property type="component" value="Chromosome"/>
</dbReference>
<gene>
    <name evidence="1" type="ORF">HWI92_01700</name>
</gene>
<proteinExistence type="predicted"/>
<evidence type="ECO:0008006" key="3">
    <source>
        <dbReference type="Google" id="ProtNLM"/>
    </source>
</evidence>
<accession>A0ABX7I0Y7</accession>
<reference evidence="1 2" key="1">
    <citation type="submission" date="2020-06" db="EMBL/GenBank/DDBJ databases">
        <title>Dyadobacter sandarakinus sp. nov., isolated from the soil of the Arctic Yellow River Station.</title>
        <authorList>
            <person name="Zhang Y."/>
            <person name="Peng F."/>
        </authorList>
    </citation>
    <scope>NUCLEOTIDE SEQUENCE [LARGE SCALE GENOMIC DNA]</scope>
    <source>
        <strain evidence="1 2">Q3-56</strain>
    </source>
</reference>
<evidence type="ECO:0000313" key="1">
    <source>
        <dbReference type="EMBL" id="QRQ99718.1"/>
    </source>
</evidence>
<sequence>MGISPSEFESITPYQFTLIRQGFTEKETLEWQRARFVAYVTYRMNVKDAVSIERFLPLDEQDQKAAKKASKRKMYTKKQEAILFDIFNPELRKKGADDTNQ</sequence>
<organism evidence="1 2">
    <name type="scientific">Dyadobacter sandarakinus</name>
    <dbReference type="NCBI Taxonomy" id="2747268"/>
    <lineage>
        <taxon>Bacteria</taxon>
        <taxon>Pseudomonadati</taxon>
        <taxon>Bacteroidota</taxon>
        <taxon>Cytophagia</taxon>
        <taxon>Cytophagales</taxon>
        <taxon>Spirosomataceae</taxon>
        <taxon>Dyadobacter</taxon>
    </lineage>
</organism>
<evidence type="ECO:0000313" key="2">
    <source>
        <dbReference type="Proteomes" id="UP000612680"/>
    </source>
</evidence>
<name>A0ABX7I0Y7_9BACT</name>
<keyword evidence="2" id="KW-1185">Reference proteome</keyword>